<feature type="compositionally biased region" description="Basic and acidic residues" evidence="7">
    <location>
        <begin position="256"/>
        <end position="266"/>
    </location>
</feature>
<sequence>MGVFPDAWTWLTTGANWSGDAGVWHRLVEHLYLTGVCLAVSCVIALPLAFRLGHGGGHRIGGALAINISNVGRAVPTFAVLVLLTIGPLGRHGDLPVIVALVLFAVPPLLTNAYVGVSEADRDVVGAARGLGMSGWQLLTRVELPLAFPLIMTGVRTAAVQIVATATLAALPGGGGLGRVITAGFANYRTAQVVAGAVLVALLALAVEGALALLQRALDPARGRRASDRQARRAKPLAAGRDGGGPVEPAPAATTRTREPAAEVAE</sequence>
<keyword evidence="2 6" id="KW-0813">Transport</keyword>
<dbReference type="PROSITE" id="PS50928">
    <property type="entry name" value="ABC_TM1"/>
    <property type="match status" value="1"/>
</dbReference>
<dbReference type="PANTHER" id="PTHR30177:SF33">
    <property type="entry name" value="POSSIBLE OSMOPROTECTANT (GLYCINE BETAINE_CARNITINE_CHOLINE_L-PROLINE) TRANSPORT INTEGRAL MEMBRANE PROTEIN ABC TRANSPORTER PROZ"/>
    <property type="match status" value="1"/>
</dbReference>
<comment type="caution">
    <text evidence="9">The sequence shown here is derived from an EMBL/GenBank/DDBJ whole genome shotgun (WGS) entry which is preliminary data.</text>
</comment>
<dbReference type="Pfam" id="PF00528">
    <property type="entry name" value="BPD_transp_1"/>
    <property type="match status" value="1"/>
</dbReference>
<evidence type="ECO:0000256" key="4">
    <source>
        <dbReference type="ARBA" id="ARBA00022989"/>
    </source>
</evidence>
<gene>
    <name evidence="9" type="ORF">RNC47_24345</name>
</gene>
<feature type="domain" description="ABC transmembrane type-1" evidence="8">
    <location>
        <begin position="27"/>
        <end position="211"/>
    </location>
</feature>
<evidence type="ECO:0000256" key="3">
    <source>
        <dbReference type="ARBA" id="ARBA00022692"/>
    </source>
</evidence>
<keyword evidence="3 6" id="KW-0812">Transmembrane</keyword>
<dbReference type="Gene3D" id="1.10.3720.10">
    <property type="entry name" value="MetI-like"/>
    <property type="match status" value="1"/>
</dbReference>
<feature type="transmembrane region" description="Helical" evidence="6">
    <location>
        <begin position="71"/>
        <end position="89"/>
    </location>
</feature>
<comment type="subcellular location">
    <subcellularLocation>
        <location evidence="6">Cell membrane</location>
        <topology evidence="6">Multi-pass membrane protein</topology>
    </subcellularLocation>
    <subcellularLocation>
        <location evidence="1">Membrane</location>
        <topology evidence="1">Multi-pass membrane protein</topology>
    </subcellularLocation>
</comment>
<keyword evidence="4 6" id="KW-1133">Transmembrane helix</keyword>
<feature type="region of interest" description="Disordered" evidence="7">
    <location>
        <begin position="224"/>
        <end position="266"/>
    </location>
</feature>
<comment type="similarity">
    <text evidence="6">Belongs to the binding-protein-dependent transport system permease family.</text>
</comment>
<feature type="transmembrane region" description="Helical" evidence="6">
    <location>
        <begin position="191"/>
        <end position="214"/>
    </location>
</feature>
<reference evidence="10" key="1">
    <citation type="submission" date="2023-07" db="EMBL/GenBank/DDBJ databases">
        <title>30 novel species of actinomycetes from the DSMZ collection.</title>
        <authorList>
            <person name="Nouioui I."/>
        </authorList>
    </citation>
    <scope>NUCLEOTIDE SEQUENCE [LARGE SCALE GENOMIC DNA]</scope>
    <source>
        <strain evidence="10">DSM 44918</strain>
    </source>
</reference>
<feature type="transmembrane region" description="Helical" evidence="6">
    <location>
        <begin position="146"/>
        <end position="171"/>
    </location>
</feature>
<keyword evidence="10" id="KW-1185">Reference proteome</keyword>
<feature type="transmembrane region" description="Helical" evidence="6">
    <location>
        <begin position="95"/>
        <end position="115"/>
    </location>
</feature>
<keyword evidence="5 6" id="KW-0472">Membrane</keyword>
<dbReference type="Proteomes" id="UP001183420">
    <property type="component" value="Unassembled WGS sequence"/>
</dbReference>
<accession>A0ABU2LV58</accession>
<evidence type="ECO:0000256" key="7">
    <source>
        <dbReference type="SAM" id="MobiDB-lite"/>
    </source>
</evidence>
<name>A0ABU2LV58_9ACTN</name>
<evidence type="ECO:0000313" key="9">
    <source>
        <dbReference type="EMBL" id="MDT0321464.1"/>
    </source>
</evidence>
<feature type="transmembrane region" description="Helical" evidence="6">
    <location>
        <begin position="31"/>
        <end position="50"/>
    </location>
</feature>
<protein>
    <submittedName>
        <fullName evidence="9">ABC transporter permease</fullName>
    </submittedName>
</protein>
<dbReference type="RefSeq" id="WP_311601684.1">
    <property type="nucleotide sequence ID" value="NZ_JAVREM010000041.1"/>
</dbReference>
<evidence type="ECO:0000313" key="10">
    <source>
        <dbReference type="Proteomes" id="UP001183420"/>
    </source>
</evidence>
<dbReference type="CDD" id="cd06261">
    <property type="entry name" value="TM_PBP2"/>
    <property type="match status" value="1"/>
</dbReference>
<evidence type="ECO:0000256" key="2">
    <source>
        <dbReference type="ARBA" id="ARBA00022448"/>
    </source>
</evidence>
<dbReference type="SUPFAM" id="SSF161098">
    <property type="entry name" value="MetI-like"/>
    <property type="match status" value="1"/>
</dbReference>
<evidence type="ECO:0000259" key="8">
    <source>
        <dbReference type="PROSITE" id="PS50928"/>
    </source>
</evidence>
<organism evidence="9 10">
    <name type="scientific">Streptomyces millisiae</name>
    <dbReference type="NCBI Taxonomy" id="3075542"/>
    <lineage>
        <taxon>Bacteria</taxon>
        <taxon>Bacillati</taxon>
        <taxon>Actinomycetota</taxon>
        <taxon>Actinomycetes</taxon>
        <taxon>Kitasatosporales</taxon>
        <taxon>Streptomycetaceae</taxon>
        <taxon>Streptomyces</taxon>
    </lineage>
</organism>
<dbReference type="InterPro" id="IPR051204">
    <property type="entry name" value="ABC_transp_perm/SBD"/>
</dbReference>
<evidence type="ECO:0000256" key="6">
    <source>
        <dbReference type="RuleBase" id="RU363032"/>
    </source>
</evidence>
<dbReference type="InterPro" id="IPR000515">
    <property type="entry name" value="MetI-like"/>
</dbReference>
<dbReference type="PANTHER" id="PTHR30177">
    <property type="entry name" value="GLYCINE BETAINE/L-PROLINE TRANSPORT SYSTEM PERMEASE PROTEIN PROW"/>
    <property type="match status" value="1"/>
</dbReference>
<evidence type="ECO:0000256" key="5">
    <source>
        <dbReference type="ARBA" id="ARBA00023136"/>
    </source>
</evidence>
<dbReference type="InterPro" id="IPR035906">
    <property type="entry name" value="MetI-like_sf"/>
</dbReference>
<proteinExistence type="inferred from homology"/>
<evidence type="ECO:0000256" key="1">
    <source>
        <dbReference type="ARBA" id="ARBA00004141"/>
    </source>
</evidence>
<dbReference type="EMBL" id="JAVREM010000041">
    <property type="protein sequence ID" value="MDT0321464.1"/>
    <property type="molecule type" value="Genomic_DNA"/>
</dbReference>